<dbReference type="PANTHER" id="PTHR12110:SF21">
    <property type="entry name" value="XYLOSE ISOMERASE-LIKE TIM BARREL DOMAIN-CONTAINING PROTEIN"/>
    <property type="match status" value="1"/>
</dbReference>
<dbReference type="PANTHER" id="PTHR12110">
    <property type="entry name" value="HYDROXYPYRUVATE ISOMERASE"/>
    <property type="match status" value="1"/>
</dbReference>
<evidence type="ECO:0000313" key="2">
    <source>
        <dbReference type="EMBL" id="EBA07514.1"/>
    </source>
</evidence>
<dbReference type="Gene3D" id="3.20.20.150">
    <property type="entry name" value="Divalent-metal-dependent TIM barrel enzymes"/>
    <property type="match status" value="1"/>
</dbReference>
<proteinExistence type="predicted"/>
<dbReference type="Proteomes" id="UP000005713">
    <property type="component" value="Unassembled WGS sequence"/>
</dbReference>
<sequence>MKLGTLSDSLQHLPFDQMLDAAAGLGLAGVEVNTGGWSTAPHIDVAKLLSDARARHDYLRAFAARGLEIYALNAAGNALNPSVRDDADTLADAIRLAGALEVDMVVTTSGLPAANATDTAPNWITSSVSPENSAALRYQWEDVLYPFWTGMAALARENGVSKIAVTMHAAQCVHNVLTFHDLRLAIGPQLGANLDPAQMLLMGADPISVIDVLGDALFCVHVTDATINPTVAATNSLIDTGCLTDMSARAWTYSTPGYGHPPEWWARFAYRLCQNEYDGWLSLVYQDPVLCPKSALEKSTAVMREALPGELCLSRP</sequence>
<dbReference type="InterPro" id="IPR036237">
    <property type="entry name" value="Xyl_isomerase-like_sf"/>
</dbReference>
<dbReference type="RefSeq" id="WP_005860591.1">
    <property type="nucleotide sequence ID" value="NZ_AAYA01000009.1"/>
</dbReference>
<comment type="caution">
    <text evidence="2">The sequence shown here is derived from an EMBL/GenBank/DDBJ whole genome shotgun (WGS) entry which is preliminary data.</text>
</comment>
<keyword evidence="3" id="KW-1185">Reference proteome</keyword>
<dbReference type="SUPFAM" id="SSF51658">
    <property type="entry name" value="Xylose isomerase-like"/>
    <property type="match status" value="1"/>
</dbReference>
<protein>
    <recommendedName>
        <fullName evidence="1">Xylose isomerase-like TIM barrel domain-containing protein</fullName>
    </recommendedName>
</protein>
<evidence type="ECO:0000259" key="1">
    <source>
        <dbReference type="Pfam" id="PF01261"/>
    </source>
</evidence>
<name>A3K5X5_SAGS3</name>
<dbReference type="InterPro" id="IPR013022">
    <property type="entry name" value="Xyl_isomerase-like_TIM-brl"/>
</dbReference>
<dbReference type="EMBL" id="AAYA01000009">
    <property type="protein sequence ID" value="EBA07514.1"/>
    <property type="molecule type" value="Genomic_DNA"/>
</dbReference>
<dbReference type="eggNOG" id="COG1082">
    <property type="taxonomic scope" value="Bacteria"/>
</dbReference>
<feature type="domain" description="Xylose isomerase-like TIM barrel" evidence="1">
    <location>
        <begin position="19"/>
        <end position="304"/>
    </location>
</feature>
<dbReference type="AlphaFoldDB" id="A3K5X5"/>
<gene>
    <name evidence="2" type="ORF">SSE37_21985</name>
</gene>
<accession>A3K5X5</accession>
<dbReference type="InterPro" id="IPR050312">
    <property type="entry name" value="IolE/XylAMocC-like"/>
</dbReference>
<reference evidence="2 3" key="1">
    <citation type="submission" date="2006-06" db="EMBL/GenBank/DDBJ databases">
        <authorList>
            <person name="Moran M.A."/>
            <person name="Ferriera S."/>
            <person name="Johnson J."/>
            <person name="Kravitz S."/>
            <person name="Beeson K."/>
            <person name="Sutton G."/>
            <person name="Rogers Y.-H."/>
            <person name="Friedman R."/>
            <person name="Frazier M."/>
            <person name="Venter J.C."/>
        </authorList>
    </citation>
    <scope>NUCLEOTIDE SEQUENCE [LARGE SCALE GENOMIC DNA]</scope>
    <source>
        <strain evidence="2 3">E-37</strain>
    </source>
</reference>
<evidence type="ECO:0000313" key="3">
    <source>
        <dbReference type="Proteomes" id="UP000005713"/>
    </source>
</evidence>
<organism evidence="2 3">
    <name type="scientific">Sagittula stellata (strain ATCC 700073 / DSM 11524 / E-37)</name>
    <dbReference type="NCBI Taxonomy" id="388399"/>
    <lineage>
        <taxon>Bacteria</taxon>
        <taxon>Pseudomonadati</taxon>
        <taxon>Pseudomonadota</taxon>
        <taxon>Alphaproteobacteria</taxon>
        <taxon>Rhodobacterales</taxon>
        <taxon>Roseobacteraceae</taxon>
        <taxon>Sagittula</taxon>
    </lineage>
</organism>
<dbReference type="Pfam" id="PF01261">
    <property type="entry name" value="AP_endonuc_2"/>
    <property type="match status" value="1"/>
</dbReference>
<dbReference type="OrthoDB" id="7245925at2"/>